<dbReference type="NCBIfam" id="TIGR00231">
    <property type="entry name" value="small_GTP"/>
    <property type="match status" value="1"/>
</dbReference>
<keyword evidence="1" id="KW-0547">Nucleotide-binding</keyword>
<dbReference type="SMART" id="SM00174">
    <property type="entry name" value="RHO"/>
    <property type="match status" value="1"/>
</dbReference>
<evidence type="ECO:0000256" key="2">
    <source>
        <dbReference type="ARBA" id="ARBA00023134"/>
    </source>
</evidence>
<proteinExistence type="predicted"/>
<gene>
    <name evidence="4" type="ORF">SPARVUS_LOCUS273823</name>
</gene>
<dbReference type="PRINTS" id="PR00449">
    <property type="entry name" value="RASTRNSFRMNG"/>
</dbReference>
<evidence type="ECO:0000256" key="3">
    <source>
        <dbReference type="SAM" id="MobiDB-lite"/>
    </source>
</evidence>
<dbReference type="InterPro" id="IPR001806">
    <property type="entry name" value="Small_GTPase"/>
</dbReference>
<sequence length="284" mass="30768">MQTIKCVVVGDGAVGKTCLLISYTTNAFPEEYIPTVFDNYSAQMTVDGRTVSLNLWDNGWAGGVRPPPHPVLPPDQRLHHLLLHRQPVFLRQRQTQVAPGGLPPLPQRARSTRGHQAGSPERRRDYKKAQRGLVARQADRGRQVPGVLRPAPGRGEGSVRRGRPSRSEPRDEEGPEEVRSVIGGGAISEDHRGGVFSTSSRATSLLSSACTNGSSCGLYGVDSWRFIAFLRSDARDKAAACRKTSPSFASAGLALSRFRFPTYCCHGWKTCFFLGGGGGGGERV</sequence>
<evidence type="ECO:0000313" key="4">
    <source>
        <dbReference type="EMBL" id="CAI9532804.1"/>
    </source>
</evidence>
<dbReference type="Pfam" id="PF00071">
    <property type="entry name" value="Ras"/>
    <property type="match status" value="1"/>
</dbReference>
<dbReference type="EMBL" id="CATNWA010000084">
    <property type="protein sequence ID" value="CAI9532804.1"/>
    <property type="molecule type" value="Genomic_DNA"/>
</dbReference>
<dbReference type="Gene3D" id="3.40.50.300">
    <property type="entry name" value="P-loop containing nucleotide triphosphate hydrolases"/>
    <property type="match status" value="1"/>
</dbReference>
<dbReference type="SUPFAM" id="SSF52540">
    <property type="entry name" value="P-loop containing nucleoside triphosphate hydrolases"/>
    <property type="match status" value="1"/>
</dbReference>
<evidence type="ECO:0000256" key="1">
    <source>
        <dbReference type="ARBA" id="ARBA00022741"/>
    </source>
</evidence>
<dbReference type="InterPro" id="IPR027417">
    <property type="entry name" value="P-loop_NTPase"/>
</dbReference>
<dbReference type="PANTHER" id="PTHR24072">
    <property type="entry name" value="RHO FAMILY GTPASE"/>
    <property type="match status" value="1"/>
</dbReference>
<keyword evidence="5" id="KW-1185">Reference proteome</keyword>
<dbReference type="InterPro" id="IPR005225">
    <property type="entry name" value="Small_GTP-bd"/>
</dbReference>
<feature type="region of interest" description="Disordered" evidence="3">
    <location>
        <begin position="97"/>
        <end position="178"/>
    </location>
</feature>
<name>A0ABN9A9X2_9NEOB</name>
<organism evidence="4 5">
    <name type="scientific">Staurois parvus</name>
    <dbReference type="NCBI Taxonomy" id="386267"/>
    <lineage>
        <taxon>Eukaryota</taxon>
        <taxon>Metazoa</taxon>
        <taxon>Chordata</taxon>
        <taxon>Craniata</taxon>
        <taxon>Vertebrata</taxon>
        <taxon>Euteleostomi</taxon>
        <taxon>Amphibia</taxon>
        <taxon>Batrachia</taxon>
        <taxon>Anura</taxon>
        <taxon>Neobatrachia</taxon>
        <taxon>Ranoidea</taxon>
        <taxon>Ranidae</taxon>
        <taxon>Staurois</taxon>
    </lineage>
</organism>
<comment type="caution">
    <text evidence="4">The sequence shown here is derived from an EMBL/GenBank/DDBJ whole genome shotgun (WGS) entry which is preliminary data.</text>
</comment>
<protein>
    <submittedName>
        <fullName evidence="4">Uncharacterized protein</fullName>
    </submittedName>
</protein>
<reference evidence="4" key="1">
    <citation type="submission" date="2023-05" db="EMBL/GenBank/DDBJ databases">
        <authorList>
            <person name="Stuckert A."/>
        </authorList>
    </citation>
    <scope>NUCLEOTIDE SEQUENCE</scope>
</reference>
<evidence type="ECO:0000313" key="5">
    <source>
        <dbReference type="Proteomes" id="UP001162483"/>
    </source>
</evidence>
<dbReference type="Proteomes" id="UP001162483">
    <property type="component" value="Unassembled WGS sequence"/>
</dbReference>
<accession>A0ABN9A9X2</accession>
<keyword evidence="2" id="KW-0342">GTP-binding</keyword>
<dbReference type="InterPro" id="IPR003578">
    <property type="entry name" value="Small_GTPase_Rho"/>
</dbReference>